<dbReference type="AlphaFoldDB" id="A0A6J6CT41"/>
<dbReference type="Gene3D" id="2.60.120.620">
    <property type="entry name" value="q2cbj1_9rhob like domain"/>
    <property type="match status" value="1"/>
</dbReference>
<organism evidence="1">
    <name type="scientific">freshwater metagenome</name>
    <dbReference type="NCBI Taxonomy" id="449393"/>
    <lineage>
        <taxon>unclassified sequences</taxon>
        <taxon>metagenomes</taxon>
        <taxon>ecological metagenomes</taxon>
    </lineage>
</organism>
<proteinExistence type="predicted"/>
<gene>
    <name evidence="1" type="ORF">UFOPK1493_01307</name>
</gene>
<sequence>MQVLDKTFGKTFDKALGKVRYNRRTSPMFYWSHAPALWLRRLRTRRPPSPVARRVSDDLRATAVGTTSIDELAFPGRDRFWEQVDGLVRRMEPVTVGAIDGDVLDGRNTHFHCISIDCPQLAEEAPEVLMLGVDETVLDAIERYLGVPAALCDVHLRKDVGNGAQVGTRIWHLDTEDHRTVRMIVYLNDITVDDGPFEYLPLDISSSMPPEIVDRGLRAKGDPLLDEEMEQLVPRVRWCQAIGPRGTVSLADNARLFHHGKAHESLRLAIFYTFTSRSPRYPAIRRNPVFDDRLSPRQRGAFFVDTIL</sequence>
<dbReference type="SUPFAM" id="SSF51197">
    <property type="entry name" value="Clavaminate synthase-like"/>
    <property type="match status" value="1"/>
</dbReference>
<dbReference type="EMBL" id="CAEZSR010000037">
    <property type="protein sequence ID" value="CAB4554354.1"/>
    <property type="molecule type" value="Genomic_DNA"/>
</dbReference>
<protein>
    <submittedName>
        <fullName evidence="1">Unannotated protein</fullName>
    </submittedName>
</protein>
<reference evidence="1" key="1">
    <citation type="submission" date="2020-05" db="EMBL/GenBank/DDBJ databases">
        <authorList>
            <person name="Chiriac C."/>
            <person name="Salcher M."/>
            <person name="Ghai R."/>
            <person name="Kavagutti S V."/>
        </authorList>
    </citation>
    <scope>NUCLEOTIDE SEQUENCE</scope>
</reference>
<name>A0A6J6CT41_9ZZZZ</name>
<accession>A0A6J6CT41</accession>
<evidence type="ECO:0000313" key="1">
    <source>
        <dbReference type="EMBL" id="CAB4554354.1"/>
    </source>
</evidence>